<dbReference type="EMBL" id="CP058905">
    <property type="protein sequence ID" value="QLJ99400.1"/>
    <property type="molecule type" value="Genomic_DNA"/>
</dbReference>
<feature type="transmembrane region" description="Helical" evidence="2">
    <location>
        <begin position="147"/>
        <end position="169"/>
    </location>
</feature>
<dbReference type="Pfam" id="PF22564">
    <property type="entry name" value="HAAS"/>
    <property type="match status" value="1"/>
</dbReference>
<evidence type="ECO:0000256" key="1">
    <source>
        <dbReference type="SAM" id="MobiDB-lite"/>
    </source>
</evidence>
<sequence>MTVMEQEIADYVTRVRAALADLPPQVRDELTEDLPEHLAEVAAEGDGSLADRLGTPEAYAAELRAAAGAGGPAAARNLDQRAAAAVARVRTRLRAADVRLGPILGYASASEYLRLLRPAWWILRGYLAAMLITVVTTGAPFGLLPRLGGSTLAALLLLGVCVIASVWLGRRTPVLTRWPRIAVRAGTAVLAVFAFAGFVDIDDRLGWNESGYAPTSVDTPYIGDIFVYDSDGRLVENARLFDQDGNPIRLGYPECGPSELYESKPAVPVYPYCPQDAPFRAGPVGARPAPGSSIAVPAPTPSDGPPAESTAPAEPTASTEQTEPTAPTPTPSGGATLGPLPTPSPSLTR</sequence>
<feature type="transmembrane region" description="Helical" evidence="2">
    <location>
        <begin position="181"/>
        <end position="199"/>
    </location>
</feature>
<accession>A0A7D5YAG7</accession>
<evidence type="ECO:0000313" key="3">
    <source>
        <dbReference type="EMBL" id="QLJ99400.1"/>
    </source>
</evidence>
<gene>
    <name evidence="3" type="ORF">HZU44_04455</name>
</gene>
<evidence type="ECO:0008006" key="4">
    <source>
        <dbReference type="Google" id="ProtNLM"/>
    </source>
</evidence>
<feature type="transmembrane region" description="Helical" evidence="2">
    <location>
        <begin position="121"/>
        <end position="141"/>
    </location>
</feature>
<reference evidence="3" key="1">
    <citation type="submission" date="2020-08" db="EMBL/GenBank/DDBJ databases">
        <title>A bifunctional nitrone conjugated secondary metabolite targeting the ribosome.</title>
        <authorList>
            <person name="Limbrick E.M."/>
            <person name="Graf M."/>
            <person name="Derewacz D.K."/>
            <person name="Nguyen F."/>
            <person name="Spraggins J.M."/>
            <person name="Wieland M."/>
            <person name="Ynigez-Gutierrez A.E."/>
            <person name="Reisman B.J."/>
            <person name="Zinshteyn B."/>
            <person name="McCulloch K."/>
            <person name="Iverson T.M."/>
            <person name="Green R."/>
            <person name="Wilson D.N."/>
            <person name="Bachmann B.O."/>
        </authorList>
    </citation>
    <scope>NUCLEOTIDE SEQUENCE</scope>
    <source>
        <strain evidence="3">Africana</strain>
    </source>
</reference>
<protein>
    <recommendedName>
        <fullName evidence="4">Proline-rich protein</fullName>
    </recommendedName>
</protein>
<feature type="region of interest" description="Disordered" evidence="1">
    <location>
        <begin position="283"/>
        <end position="349"/>
    </location>
</feature>
<proteinExistence type="predicted"/>
<name>A0A7D5YAG7_9ACTN</name>
<feature type="compositionally biased region" description="Pro residues" evidence="1">
    <location>
        <begin position="340"/>
        <end position="349"/>
    </location>
</feature>
<organism evidence="3">
    <name type="scientific">Micromonospora carbonacea</name>
    <dbReference type="NCBI Taxonomy" id="47853"/>
    <lineage>
        <taxon>Bacteria</taxon>
        <taxon>Bacillati</taxon>
        <taxon>Actinomycetota</taxon>
        <taxon>Actinomycetes</taxon>
        <taxon>Micromonosporales</taxon>
        <taxon>Micromonosporaceae</taxon>
        <taxon>Micromonospora</taxon>
    </lineage>
</organism>
<dbReference type="AlphaFoldDB" id="A0A7D5YAG7"/>
<keyword evidence="2" id="KW-0472">Membrane</keyword>
<feature type="compositionally biased region" description="Low complexity" evidence="1">
    <location>
        <begin position="305"/>
        <end position="339"/>
    </location>
</feature>
<evidence type="ECO:0000256" key="2">
    <source>
        <dbReference type="SAM" id="Phobius"/>
    </source>
</evidence>
<keyword evidence="2" id="KW-1133">Transmembrane helix</keyword>
<keyword evidence="2" id="KW-0812">Transmembrane</keyword>